<dbReference type="CTD" id="375307"/>
<protein>
    <recommendedName>
        <fullName evidence="12">Ciliogenesis-associated TTC17-interacting protein</fullName>
    </recommendedName>
</protein>
<proteinExistence type="inferred from homology"/>
<sequence>METSGHRGLAADSMSSTVHSTGIAKDHLRSSQEHPPWPEANAEALNFLNSLKLQELQMVFFSETLVMVCGTGEPQGELTIEVQSGKYKDQQGLMSHCLFVHAGSHSILDKTICGNSVRGYLSWKLEPLEQHSHEFIKFPILPMERKTSLLKRDDQLTMIRSVREGEEVKTSKTSFPCNSNEGFISEAANMVLLRVMAWRQMVPSNARFLALDTEGKLCYSTYQALGFQTIQVGHQEAQAFIVEQTVHSEEGIPMSCQFYLLSDGHLVKRVQVGSPGCFLLTKMPILREEDEIESPPVFRKKPLVWEEDMELYSKFLDRKEQLRLGHASYLRQHPDAQALISDFLLFLLVRQPQDAVTFAAEFFAFFSNCSPFPVLRSSHPPSPFRSLDAEDCANLDSDSEED</sequence>
<dbReference type="Proteomes" id="UP000515203">
    <property type="component" value="Unplaced"/>
</dbReference>
<dbReference type="GO" id="GO:0005634">
    <property type="term" value="C:nucleus"/>
    <property type="evidence" value="ECO:0007669"/>
    <property type="project" value="UniProtKB-SubCell"/>
</dbReference>
<evidence type="ECO:0000256" key="1">
    <source>
        <dbReference type="ARBA" id="ARBA00004123"/>
    </source>
</evidence>
<dbReference type="Pfam" id="PF21772">
    <property type="entry name" value="CATIP_N"/>
    <property type="match status" value="1"/>
</dbReference>
<comment type="function">
    <text evidence="10">Plays a role in primary ciliogenesis by modulating actin polymerization.</text>
</comment>
<dbReference type="GO" id="GO:0005856">
    <property type="term" value="C:cytoskeleton"/>
    <property type="evidence" value="ECO:0007669"/>
    <property type="project" value="UniProtKB-SubCell"/>
</dbReference>
<comment type="subcellular location">
    <subcellularLocation>
        <location evidence="2">Cell membrane</location>
    </subcellularLocation>
    <subcellularLocation>
        <location evidence="3">Cytoplasm</location>
        <location evidence="3">Cytoskeleton</location>
    </subcellularLocation>
    <subcellularLocation>
        <location evidence="1">Nucleus</location>
    </subcellularLocation>
</comment>
<evidence type="ECO:0000313" key="16">
    <source>
        <dbReference type="RefSeq" id="XP_004638303.2"/>
    </source>
</evidence>
<evidence type="ECO:0000256" key="3">
    <source>
        <dbReference type="ARBA" id="ARBA00004245"/>
    </source>
</evidence>
<evidence type="ECO:0000256" key="2">
    <source>
        <dbReference type="ARBA" id="ARBA00004236"/>
    </source>
</evidence>
<organism evidence="15 16">
    <name type="scientific">Octodon degus</name>
    <name type="common">Degu</name>
    <name type="synonym">Sciurus degus</name>
    <dbReference type="NCBI Taxonomy" id="10160"/>
    <lineage>
        <taxon>Eukaryota</taxon>
        <taxon>Metazoa</taxon>
        <taxon>Chordata</taxon>
        <taxon>Craniata</taxon>
        <taxon>Vertebrata</taxon>
        <taxon>Euteleostomi</taxon>
        <taxon>Mammalia</taxon>
        <taxon>Eutheria</taxon>
        <taxon>Euarchontoglires</taxon>
        <taxon>Glires</taxon>
        <taxon>Rodentia</taxon>
        <taxon>Hystricomorpha</taxon>
        <taxon>Octodontidae</taxon>
        <taxon>Octodon</taxon>
    </lineage>
</organism>
<evidence type="ECO:0000256" key="4">
    <source>
        <dbReference type="ARBA" id="ARBA00022475"/>
    </source>
</evidence>
<keyword evidence="9" id="KW-0539">Nucleus</keyword>
<dbReference type="PANTHER" id="PTHR15505:SF3">
    <property type="entry name" value="CILIOGENESIS-ASSOCIATED TTC17-INTERACTING PROTEIN"/>
    <property type="match status" value="1"/>
</dbReference>
<evidence type="ECO:0000256" key="12">
    <source>
        <dbReference type="ARBA" id="ARBA00039249"/>
    </source>
</evidence>
<keyword evidence="8" id="KW-0206">Cytoskeleton</keyword>
<comment type="similarity">
    <text evidence="11">Belongs to the CATIP family.</text>
</comment>
<evidence type="ECO:0000256" key="8">
    <source>
        <dbReference type="ARBA" id="ARBA00023212"/>
    </source>
</evidence>
<evidence type="ECO:0000256" key="5">
    <source>
        <dbReference type="ARBA" id="ARBA00022490"/>
    </source>
</evidence>
<dbReference type="GO" id="GO:0044782">
    <property type="term" value="P:cilium organization"/>
    <property type="evidence" value="ECO:0007669"/>
    <property type="project" value="TreeGrafter"/>
</dbReference>
<name>A0A6P3FIG1_OCTDE</name>
<evidence type="ECO:0000256" key="11">
    <source>
        <dbReference type="ARBA" id="ARBA00037938"/>
    </source>
</evidence>
<accession>A0A6P3FIG1</accession>
<evidence type="ECO:0000256" key="6">
    <source>
        <dbReference type="ARBA" id="ARBA00022794"/>
    </source>
</evidence>
<dbReference type="FunCoup" id="A0A6P3FIG1">
    <property type="interactions" value="328"/>
</dbReference>
<keyword evidence="4" id="KW-1003">Cell membrane</keyword>
<evidence type="ECO:0000256" key="7">
    <source>
        <dbReference type="ARBA" id="ARBA00023136"/>
    </source>
</evidence>
<evidence type="ECO:0000256" key="13">
    <source>
        <dbReference type="SAM" id="MobiDB-lite"/>
    </source>
</evidence>
<dbReference type="InParanoid" id="A0A6P3FIG1"/>
<keyword evidence="7" id="KW-0472">Membrane</keyword>
<evidence type="ECO:0000259" key="14">
    <source>
        <dbReference type="Pfam" id="PF21772"/>
    </source>
</evidence>
<feature type="region of interest" description="Disordered" evidence="13">
    <location>
        <begin position="1"/>
        <end position="36"/>
    </location>
</feature>
<reference evidence="16" key="1">
    <citation type="submission" date="2025-08" db="UniProtKB">
        <authorList>
            <consortium name="RefSeq"/>
        </authorList>
    </citation>
    <scope>IDENTIFICATION</scope>
</reference>
<evidence type="ECO:0000313" key="15">
    <source>
        <dbReference type="Proteomes" id="UP000515203"/>
    </source>
</evidence>
<dbReference type="GeneID" id="101566321"/>
<dbReference type="PANTHER" id="PTHR15505">
    <property type="entry name" value="RIIA DOMAIN-CONTAINING PROTEIN 1"/>
    <property type="match status" value="1"/>
</dbReference>
<dbReference type="InterPro" id="IPR048777">
    <property type="entry name" value="CATIP_N"/>
</dbReference>
<dbReference type="RefSeq" id="XP_004638303.2">
    <property type="nucleotide sequence ID" value="XM_004638246.2"/>
</dbReference>
<dbReference type="GO" id="GO:0030041">
    <property type="term" value="P:actin filament polymerization"/>
    <property type="evidence" value="ECO:0007669"/>
    <property type="project" value="TreeGrafter"/>
</dbReference>
<evidence type="ECO:0000256" key="9">
    <source>
        <dbReference type="ARBA" id="ARBA00023242"/>
    </source>
</evidence>
<dbReference type="AlphaFoldDB" id="A0A6P3FIG1"/>
<keyword evidence="6" id="KW-0970">Cilium biogenesis/degradation</keyword>
<keyword evidence="5" id="KW-0963">Cytoplasm</keyword>
<gene>
    <name evidence="16" type="primary">Catip</name>
</gene>
<dbReference type="OrthoDB" id="6334211at2759"/>
<evidence type="ECO:0000256" key="10">
    <source>
        <dbReference type="ARBA" id="ARBA00037538"/>
    </source>
</evidence>
<keyword evidence="15" id="KW-1185">Reference proteome</keyword>
<feature type="domain" description="Ciliogenesis-associated TTC17-interacting protein N-terminal" evidence="14">
    <location>
        <begin position="43"/>
        <end position="275"/>
    </location>
</feature>
<dbReference type="GO" id="GO:0005886">
    <property type="term" value="C:plasma membrane"/>
    <property type="evidence" value="ECO:0007669"/>
    <property type="project" value="UniProtKB-SubCell"/>
</dbReference>